<evidence type="ECO:0000313" key="1">
    <source>
        <dbReference type="EMBL" id="KAF3954329.1"/>
    </source>
</evidence>
<organism evidence="1 2">
    <name type="scientific">Castanea mollissima</name>
    <name type="common">Chinese chestnut</name>
    <dbReference type="NCBI Taxonomy" id="60419"/>
    <lineage>
        <taxon>Eukaryota</taxon>
        <taxon>Viridiplantae</taxon>
        <taxon>Streptophyta</taxon>
        <taxon>Embryophyta</taxon>
        <taxon>Tracheophyta</taxon>
        <taxon>Spermatophyta</taxon>
        <taxon>Magnoliopsida</taxon>
        <taxon>eudicotyledons</taxon>
        <taxon>Gunneridae</taxon>
        <taxon>Pentapetalae</taxon>
        <taxon>rosids</taxon>
        <taxon>fabids</taxon>
        <taxon>Fagales</taxon>
        <taxon>Fagaceae</taxon>
        <taxon>Castanea</taxon>
    </lineage>
</organism>
<keyword evidence="2" id="KW-1185">Reference proteome</keyword>
<dbReference type="EMBL" id="JRKL02003740">
    <property type="protein sequence ID" value="KAF3954329.1"/>
    <property type="molecule type" value="Genomic_DNA"/>
</dbReference>
<evidence type="ECO:0000313" key="2">
    <source>
        <dbReference type="Proteomes" id="UP000737018"/>
    </source>
</evidence>
<dbReference type="Proteomes" id="UP000737018">
    <property type="component" value="Unassembled WGS sequence"/>
</dbReference>
<accession>A0A8J4VLU7</accession>
<comment type="caution">
    <text evidence="1">The sequence shown here is derived from an EMBL/GenBank/DDBJ whole genome shotgun (WGS) entry which is preliminary data.</text>
</comment>
<name>A0A8J4VLU7_9ROSI</name>
<reference evidence="1" key="1">
    <citation type="submission" date="2020-03" db="EMBL/GenBank/DDBJ databases">
        <title>Castanea mollissima Vanexum genome sequencing.</title>
        <authorList>
            <person name="Staton M."/>
        </authorList>
    </citation>
    <scope>NUCLEOTIDE SEQUENCE</scope>
    <source>
        <tissue evidence="1">Leaf</tissue>
    </source>
</reference>
<sequence length="169" mass="17971">MGFPILHNQEPTSPFRMVVGASPASGDQRPLYHIAQASEMSSEPHEVLDTKAMTSDHTVAVGAHAEESSAPLEEAGTVRNQISTVAMCSAGQTVMVCRPAKTPTASQCPPLIGFCTNYSLVLLERVGCLVENSAEAECLFSEGTRANELPITMGQADLEAGRALRHTVF</sequence>
<protein>
    <submittedName>
        <fullName evidence="1">Uncharacterized protein</fullName>
    </submittedName>
</protein>
<proteinExistence type="predicted"/>
<gene>
    <name evidence="1" type="ORF">CMV_020311</name>
</gene>
<dbReference type="AlphaFoldDB" id="A0A8J4VLU7"/>